<proteinExistence type="predicted"/>
<keyword evidence="1" id="KW-0812">Transmembrane</keyword>
<accession>A0A2R4QPS9</accession>
<gene>
    <name evidence="2" type="primary">ycf47</name>
</gene>
<keyword evidence="1" id="KW-0472">Membrane</keyword>
<sequence>MTCTKFLSIISIGINIILIFIILIRSPNEQSLQENLDPFKFFESSSKAEIFIDNLIQILVVLYFSLALLYNIKNYF</sequence>
<name>A0A2R4QPS9_9PHAE</name>
<keyword evidence="1" id="KW-1133">Transmembrane helix</keyword>
<reference evidence="2" key="1">
    <citation type="submission" date="2018-02" db="EMBL/GenBank/DDBJ databases">
        <title>The complete organellar genomes of Fucus spiralis (Fucaeae, Phaeophyceae) from California, USA.</title>
        <authorList>
            <person name="Hughey J.R."/>
        </authorList>
    </citation>
    <scope>NUCLEOTIDE SEQUENCE</scope>
</reference>
<dbReference type="AlphaFoldDB" id="A0A2R4QPS9"/>
<protein>
    <submittedName>
        <fullName evidence="2">Hypothetical chloroplast protein ycf47</fullName>
    </submittedName>
</protein>
<evidence type="ECO:0000256" key="1">
    <source>
        <dbReference type="SAM" id="Phobius"/>
    </source>
</evidence>
<keyword evidence="2" id="KW-0934">Plastid</keyword>
<geneLocation type="plastid" evidence="2"/>
<feature type="transmembrane region" description="Helical" evidence="1">
    <location>
        <begin position="50"/>
        <end position="72"/>
    </location>
</feature>
<feature type="transmembrane region" description="Helical" evidence="1">
    <location>
        <begin position="6"/>
        <end position="24"/>
    </location>
</feature>
<dbReference type="EMBL" id="MG922855">
    <property type="protein sequence ID" value="AVZ00545.1"/>
    <property type="molecule type" value="Genomic_DNA"/>
</dbReference>
<evidence type="ECO:0000313" key="2">
    <source>
        <dbReference type="EMBL" id="AVZ00545.1"/>
    </source>
</evidence>
<organism evidence="2">
    <name type="scientific">Fucus spiralis</name>
    <dbReference type="NCBI Taxonomy" id="87149"/>
    <lineage>
        <taxon>Eukaryota</taxon>
        <taxon>Sar</taxon>
        <taxon>Stramenopiles</taxon>
        <taxon>Ochrophyta</taxon>
        <taxon>PX clade</taxon>
        <taxon>Phaeophyceae</taxon>
        <taxon>Fucales</taxon>
        <taxon>Fucaceae</taxon>
        <taxon>Fucus</taxon>
    </lineage>
</organism>